<dbReference type="InterPro" id="IPR054722">
    <property type="entry name" value="PolX-like_BBD"/>
</dbReference>
<comment type="caution">
    <text evidence="2">The sequence shown here is derived from an EMBL/GenBank/DDBJ whole genome shotgun (WGS) entry which is preliminary data.</text>
</comment>
<protein>
    <recommendedName>
        <fullName evidence="1">Retrovirus-related Pol polyprotein from transposon TNT 1-94-like beta-barrel domain-containing protein</fullName>
    </recommendedName>
</protein>
<evidence type="ECO:0000259" key="1">
    <source>
        <dbReference type="Pfam" id="PF22936"/>
    </source>
</evidence>
<keyword evidence="3" id="KW-1185">Reference proteome</keyword>
<dbReference type="EMBL" id="AVOT02014632">
    <property type="protein sequence ID" value="MBW0498248.1"/>
    <property type="molecule type" value="Genomic_DNA"/>
</dbReference>
<name>A0A9Q3HAL2_9BASI</name>
<dbReference type="AlphaFoldDB" id="A0A9Q3HAL2"/>
<evidence type="ECO:0000313" key="2">
    <source>
        <dbReference type="EMBL" id="MBW0498248.1"/>
    </source>
</evidence>
<dbReference type="Pfam" id="PF22936">
    <property type="entry name" value="Pol_BBD"/>
    <property type="match status" value="1"/>
</dbReference>
<dbReference type="Proteomes" id="UP000765509">
    <property type="component" value="Unassembled WGS sequence"/>
</dbReference>
<reference evidence="2" key="1">
    <citation type="submission" date="2021-03" db="EMBL/GenBank/DDBJ databases">
        <title>Draft genome sequence of rust myrtle Austropuccinia psidii MF-1, a brazilian biotype.</title>
        <authorList>
            <person name="Quecine M.C."/>
            <person name="Pachon D.M.R."/>
            <person name="Bonatelli M.L."/>
            <person name="Correr F.H."/>
            <person name="Franceschini L.M."/>
            <person name="Leite T.F."/>
            <person name="Margarido G.R.A."/>
            <person name="Almeida C.A."/>
            <person name="Ferrarezi J.A."/>
            <person name="Labate C.A."/>
        </authorList>
    </citation>
    <scope>NUCLEOTIDE SEQUENCE</scope>
    <source>
        <strain evidence="2">MF-1</strain>
    </source>
</reference>
<accession>A0A9Q3HAL2</accession>
<organism evidence="2 3">
    <name type="scientific">Austropuccinia psidii MF-1</name>
    <dbReference type="NCBI Taxonomy" id="1389203"/>
    <lineage>
        <taxon>Eukaryota</taxon>
        <taxon>Fungi</taxon>
        <taxon>Dikarya</taxon>
        <taxon>Basidiomycota</taxon>
        <taxon>Pucciniomycotina</taxon>
        <taxon>Pucciniomycetes</taxon>
        <taxon>Pucciniales</taxon>
        <taxon>Sphaerophragmiaceae</taxon>
        <taxon>Austropuccinia</taxon>
    </lineage>
</organism>
<proteinExistence type="predicted"/>
<sequence length="131" mass="14252">MGWHNPLTKHTKHTKQECSHLKLGKPTKSLMASSSKDSPKHSNLILDSGATVSMFNNGKLFSSLTKSSKNIKLTNGSIITASGRGTPQIELLLINLKLKNSLYSANLVFKLISLGTLLSANYSIHSFPKES</sequence>
<dbReference type="OrthoDB" id="3025757at2759"/>
<evidence type="ECO:0000313" key="3">
    <source>
        <dbReference type="Proteomes" id="UP000765509"/>
    </source>
</evidence>
<gene>
    <name evidence="2" type="ORF">O181_037963</name>
</gene>
<feature type="domain" description="Retrovirus-related Pol polyprotein from transposon TNT 1-94-like beta-barrel" evidence="1">
    <location>
        <begin position="45"/>
        <end position="122"/>
    </location>
</feature>